<reference evidence="3 4" key="1">
    <citation type="submission" date="2022-04" db="EMBL/GenBank/DDBJ databases">
        <title>Genome draft of Actinomadura sp. ATCC 31491.</title>
        <authorList>
            <person name="Shi X."/>
            <person name="Du Y."/>
        </authorList>
    </citation>
    <scope>NUCLEOTIDE SEQUENCE [LARGE SCALE GENOMIC DNA]</scope>
    <source>
        <strain evidence="3 4">ATCC 31491</strain>
    </source>
</reference>
<comment type="similarity">
    <text evidence="1">Belongs to the short-chain fatty acyl-CoA assimilation regulator (ScfR) family.</text>
</comment>
<sequence>MVDEQGWLEVGARVAEARKARGYSQDHLASELGVDRTAITKIEAGRRQVNSLELVRLSEVLERPLQWFVSLPPHAVISRRAAVAGRRSDQRSDLAVEDIARDVAVLADVRVLTPHSARGSLSAIRPRDGADRRAEEAASEARSLLGADPAQPLHDLADLVERVGLFPYSLPLGEEAADGAYVEVDGIGVALVNGEIDPGRRRSTLAHELGHHLFGDAYSVDWGTDTDAIEAAIDAFAIDLLLPRAGITPRWHELRERHEARPSAITISAEYRVSWTAALRQLRKFELVSTDEYKALDSRSPTRADYLECNLRVTEELRPPYVPTGVSAAAIRAYRTHRLSAERVVEILRDEIEIDDLPIRDEIPLEALRGELH</sequence>
<comment type="caution">
    <text evidence="3">The sequence shown here is derived from an EMBL/GenBank/DDBJ whole genome shotgun (WGS) entry which is preliminary data.</text>
</comment>
<evidence type="ECO:0000259" key="2">
    <source>
        <dbReference type="PROSITE" id="PS50943"/>
    </source>
</evidence>
<dbReference type="PANTHER" id="PTHR43236">
    <property type="entry name" value="ANTITOXIN HIGA1"/>
    <property type="match status" value="1"/>
</dbReference>
<dbReference type="PANTHER" id="PTHR43236:SF1">
    <property type="entry name" value="BLL7220 PROTEIN"/>
    <property type="match status" value="1"/>
</dbReference>
<dbReference type="InterPro" id="IPR010982">
    <property type="entry name" value="Lambda_DNA-bd_dom_sf"/>
</dbReference>
<evidence type="ECO:0000256" key="1">
    <source>
        <dbReference type="ARBA" id="ARBA00007227"/>
    </source>
</evidence>
<dbReference type="SMART" id="SM00530">
    <property type="entry name" value="HTH_XRE"/>
    <property type="match status" value="1"/>
</dbReference>
<dbReference type="Gene3D" id="1.10.10.2910">
    <property type="match status" value="1"/>
</dbReference>
<feature type="domain" description="HTH cro/C1-type" evidence="2">
    <location>
        <begin position="14"/>
        <end position="68"/>
    </location>
</feature>
<dbReference type="RefSeq" id="WP_242375378.1">
    <property type="nucleotide sequence ID" value="NZ_JAKRKC020000002.1"/>
</dbReference>
<dbReference type="SUPFAM" id="SSF47413">
    <property type="entry name" value="lambda repressor-like DNA-binding domains"/>
    <property type="match status" value="1"/>
</dbReference>
<name>A0ABT0G4I0_9ACTN</name>
<dbReference type="InterPro" id="IPR010359">
    <property type="entry name" value="IrrE_HExxH"/>
</dbReference>
<keyword evidence="4" id="KW-1185">Reference proteome</keyword>
<dbReference type="InterPro" id="IPR052345">
    <property type="entry name" value="Rad_response_metalloprotease"/>
</dbReference>
<dbReference type="Pfam" id="PF01381">
    <property type="entry name" value="HTH_3"/>
    <property type="match status" value="1"/>
</dbReference>
<protein>
    <submittedName>
        <fullName evidence="3">XRE family transcriptional regulator</fullName>
    </submittedName>
</protein>
<gene>
    <name evidence="3" type="ORF">MF672_037780</name>
</gene>
<dbReference type="InterPro" id="IPR001387">
    <property type="entry name" value="Cro/C1-type_HTH"/>
</dbReference>
<proteinExistence type="inferred from homology"/>
<evidence type="ECO:0000313" key="4">
    <source>
        <dbReference type="Proteomes" id="UP001317259"/>
    </source>
</evidence>
<organism evidence="3 4">
    <name type="scientific">Actinomadura luzonensis</name>
    <dbReference type="NCBI Taxonomy" id="2805427"/>
    <lineage>
        <taxon>Bacteria</taxon>
        <taxon>Bacillati</taxon>
        <taxon>Actinomycetota</taxon>
        <taxon>Actinomycetes</taxon>
        <taxon>Streptosporangiales</taxon>
        <taxon>Thermomonosporaceae</taxon>
        <taxon>Actinomadura</taxon>
    </lineage>
</organism>
<dbReference type="CDD" id="cd00093">
    <property type="entry name" value="HTH_XRE"/>
    <property type="match status" value="1"/>
</dbReference>
<evidence type="ECO:0000313" key="3">
    <source>
        <dbReference type="EMBL" id="MCK2219503.1"/>
    </source>
</evidence>
<dbReference type="Proteomes" id="UP001317259">
    <property type="component" value="Unassembled WGS sequence"/>
</dbReference>
<accession>A0ABT0G4I0</accession>
<dbReference type="Gene3D" id="1.10.260.40">
    <property type="entry name" value="lambda repressor-like DNA-binding domains"/>
    <property type="match status" value="1"/>
</dbReference>
<dbReference type="EMBL" id="JAKRKC020000002">
    <property type="protein sequence ID" value="MCK2219503.1"/>
    <property type="molecule type" value="Genomic_DNA"/>
</dbReference>
<dbReference type="PROSITE" id="PS50943">
    <property type="entry name" value="HTH_CROC1"/>
    <property type="match status" value="1"/>
</dbReference>
<dbReference type="Pfam" id="PF06114">
    <property type="entry name" value="Peptidase_M78"/>
    <property type="match status" value="1"/>
</dbReference>